<evidence type="ECO:0000313" key="2">
    <source>
        <dbReference type="EMBL" id="ONK69645.1"/>
    </source>
</evidence>
<feature type="region of interest" description="Disordered" evidence="1">
    <location>
        <begin position="112"/>
        <end position="146"/>
    </location>
</feature>
<feature type="compositionally biased region" description="Basic and acidic residues" evidence="1">
    <location>
        <begin position="130"/>
        <end position="140"/>
    </location>
</feature>
<gene>
    <name evidence="2" type="ORF">A4U43_C05F25240</name>
</gene>
<protein>
    <submittedName>
        <fullName evidence="2">Uncharacterized protein</fullName>
    </submittedName>
</protein>
<proteinExistence type="predicted"/>
<organism evidence="2 3">
    <name type="scientific">Asparagus officinalis</name>
    <name type="common">Garden asparagus</name>
    <dbReference type="NCBI Taxonomy" id="4686"/>
    <lineage>
        <taxon>Eukaryota</taxon>
        <taxon>Viridiplantae</taxon>
        <taxon>Streptophyta</taxon>
        <taxon>Embryophyta</taxon>
        <taxon>Tracheophyta</taxon>
        <taxon>Spermatophyta</taxon>
        <taxon>Magnoliopsida</taxon>
        <taxon>Liliopsida</taxon>
        <taxon>Asparagales</taxon>
        <taxon>Asparagaceae</taxon>
        <taxon>Asparagoideae</taxon>
        <taxon>Asparagus</taxon>
    </lineage>
</organism>
<dbReference type="Proteomes" id="UP000243459">
    <property type="component" value="Chromosome 5"/>
</dbReference>
<name>A0A5P1EUD0_ASPOF</name>
<sequence>MLASRPAVVRTWTWAATTNGVDRRCAMNLDLAADLAADGVPQWLPVDDAVRAYGAVGGLRCADEARRVCRREPSRGGGRGGASVERGRRVEEGWRRRWGECEPAEAEEAAGFRGRRGRRGAGRAARKGRERGLGRRRSGDGRWGPESCIDRADGDGRLIARGYARGLLSPIGLWIAFGLL</sequence>
<dbReference type="AlphaFoldDB" id="A0A5P1EUD0"/>
<dbReference type="EMBL" id="CM007385">
    <property type="protein sequence ID" value="ONK69645.1"/>
    <property type="molecule type" value="Genomic_DNA"/>
</dbReference>
<accession>A0A5P1EUD0</accession>
<keyword evidence="3" id="KW-1185">Reference proteome</keyword>
<reference evidence="3" key="1">
    <citation type="journal article" date="2017" name="Nat. Commun.">
        <title>The asparagus genome sheds light on the origin and evolution of a young Y chromosome.</title>
        <authorList>
            <person name="Harkess A."/>
            <person name="Zhou J."/>
            <person name="Xu C."/>
            <person name="Bowers J.E."/>
            <person name="Van der Hulst R."/>
            <person name="Ayyampalayam S."/>
            <person name="Mercati F."/>
            <person name="Riccardi P."/>
            <person name="McKain M.R."/>
            <person name="Kakrana A."/>
            <person name="Tang H."/>
            <person name="Ray J."/>
            <person name="Groenendijk J."/>
            <person name="Arikit S."/>
            <person name="Mathioni S.M."/>
            <person name="Nakano M."/>
            <person name="Shan H."/>
            <person name="Telgmann-Rauber A."/>
            <person name="Kanno A."/>
            <person name="Yue Z."/>
            <person name="Chen H."/>
            <person name="Li W."/>
            <person name="Chen Y."/>
            <person name="Xu X."/>
            <person name="Zhang Y."/>
            <person name="Luo S."/>
            <person name="Chen H."/>
            <person name="Gao J."/>
            <person name="Mao Z."/>
            <person name="Pires J.C."/>
            <person name="Luo M."/>
            <person name="Kudrna D."/>
            <person name="Wing R.A."/>
            <person name="Meyers B.C."/>
            <person name="Yi K."/>
            <person name="Kong H."/>
            <person name="Lavrijsen P."/>
            <person name="Sunseri F."/>
            <person name="Falavigna A."/>
            <person name="Ye Y."/>
            <person name="Leebens-Mack J.H."/>
            <person name="Chen G."/>
        </authorList>
    </citation>
    <scope>NUCLEOTIDE SEQUENCE [LARGE SCALE GENOMIC DNA]</scope>
    <source>
        <strain evidence="3">cv. DH0086</strain>
    </source>
</reference>
<feature type="compositionally biased region" description="Basic residues" evidence="1">
    <location>
        <begin position="113"/>
        <end position="129"/>
    </location>
</feature>
<dbReference type="Gramene" id="ONK69645">
    <property type="protein sequence ID" value="ONK69645"/>
    <property type="gene ID" value="A4U43_C05F25240"/>
</dbReference>
<evidence type="ECO:0000256" key="1">
    <source>
        <dbReference type="SAM" id="MobiDB-lite"/>
    </source>
</evidence>
<evidence type="ECO:0000313" key="3">
    <source>
        <dbReference type="Proteomes" id="UP000243459"/>
    </source>
</evidence>